<keyword evidence="2" id="KW-0732">Signal</keyword>
<protein>
    <recommendedName>
        <fullName evidence="5">Transmembrane protein-like</fullName>
    </recommendedName>
</protein>
<dbReference type="AlphaFoldDB" id="A0A1V9Y386"/>
<evidence type="ECO:0000313" key="4">
    <source>
        <dbReference type="Proteomes" id="UP000192247"/>
    </source>
</evidence>
<sequence>MVTRLAILASRAPVTAASTVIDGAAAGALLAFSAVEYHRETCRLKLAVATLVTSTLYWKGLPKPNTARGSNKNNRRQGTQCWQAESSAG</sequence>
<feature type="compositionally biased region" description="Polar residues" evidence="1">
    <location>
        <begin position="67"/>
        <end position="89"/>
    </location>
</feature>
<dbReference type="EMBL" id="MNPL01000264">
    <property type="protein sequence ID" value="OQR80171.1"/>
    <property type="molecule type" value="Genomic_DNA"/>
</dbReference>
<evidence type="ECO:0000313" key="3">
    <source>
        <dbReference type="EMBL" id="OQR80171.1"/>
    </source>
</evidence>
<dbReference type="Proteomes" id="UP000192247">
    <property type="component" value="Unassembled WGS sequence"/>
</dbReference>
<name>A0A1V9Y386_9ACAR</name>
<feature type="chain" id="PRO_5012258161" description="Transmembrane protein-like" evidence="2">
    <location>
        <begin position="18"/>
        <end position="89"/>
    </location>
</feature>
<reference evidence="3 4" key="1">
    <citation type="journal article" date="2017" name="Gigascience">
        <title>Draft genome of the honey bee ectoparasitic mite, Tropilaelaps mercedesae, is shaped by the parasitic life history.</title>
        <authorList>
            <person name="Dong X."/>
            <person name="Armstrong S.D."/>
            <person name="Xia D."/>
            <person name="Makepeace B.L."/>
            <person name="Darby A.C."/>
            <person name="Kadowaki T."/>
        </authorList>
    </citation>
    <scope>NUCLEOTIDE SEQUENCE [LARGE SCALE GENOMIC DNA]</scope>
    <source>
        <strain evidence="3">Wuxi-XJTLU</strain>
    </source>
</reference>
<feature type="signal peptide" evidence="2">
    <location>
        <begin position="1"/>
        <end position="17"/>
    </location>
</feature>
<keyword evidence="4" id="KW-1185">Reference proteome</keyword>
<proteinExistence type="predicted"/>
<evidence type="ECO:0000256" key="2">
    <source>
        <dbReference type="SAM" id="SignalP"/>
    </source>
</evidence>
<organism evidence="3 4">
    <name type="scientific">Tropilaelaps mercedesae</name>
    <dbReference type="NCBI Taxonomy" id="418985"/>
    <lineage>
        <taxon>Eukaryota</taxon>
        <taxon>Metazoa</taxon>
        <taxon>Ecdysozoa</taxon>
        <taxon>Arthropoda</taxon>
        <taxon>Chelicerata</taxon>
        <taxon>Arachnida</taxon>
        <taxon>Acari</taxon>
        <taxon>Parasitiformes</taxon>
        <taxon>Mesostigmata</taxon>
        <taxon>Gamasina</taxon>
        <taxon>Dermanyssoidea</taxon>
        <taxon>Laelapidae</taxon>
        <taxon>Tropilaelaps</taxon>
    </lineage>
</organism>
<evidence type="ECO:0008006" key="5">
    <source>
        <dbReference type="Google" id="ProtNLM"/>
    </source>
</evidence>
<evidence type="ECO:0000256" key="1">
    <source>
        <dbReference type="SAM" id="MobiDB-lite"/>
    </source>
</evidence>
<dbReference type="InParanoid" id="A0A1V9Y386"/>
<gene>
    <name evidence="3" type="ORF">BIW11_02436</name>
</gene>
<comment type="caution">
    <text evidence="3">The sequence shown here is derived from an EMBL/GenBank/DDBJ whole genome shotgun (WGS) entry which is preliminary data.</text>
</comment>
<accession>A0A1V9Y386</accession>
<feature type="region of interest" description="Disordered" evidence="1">
    <location>
        <begin position="61"/>
        <end position="89"/>
    </location>
</feature>